<organism evidence="2 3">
    <name type="scientific">Streptomyces badius</name>
    <dbReference type="NCBI Taxonomy" id="1941"/>
    <lineage>
        <taxon>Bacteria</taxon>
        <taxon>Bacillati</taxon>
        <taxon>Actinomycetota</taxon>
        <taxon>Actinomycetes</taxon>
        <taxon>Kitasatosporales</taxon>
        <taxon>Streptomycetaceae</taxon>
        <taxon>Streptomyces</taxon>
    </lineage>
</organism>
<dbReference type="Pfam" id="PF17940">
    <property type="entry name" value="TetR_C_31"/>
    <property type="match status" value="1"/>
</dbReference>
<name>A0ABQ2TEB4_STRBA</name>
<comment type="caution">
    <text evidence="2">The sequence shown here is derived from an EMBL/GenBank/DDBJ whole genome shotgun (WGS) entry which is preliminary data.</text>
</comment>
<protein>
    <recommendedName>
        <fullName evidence="1">Tetracyclin repressor-like C-terminal group 31 domain-containing protein</fullName>
    </recommendedName>
</protein>
<gene>
    <name evidence="2" type="ORF">GCM10010253_45370</name>
</gene>
<accession>A0ABQ2TEB4</accession>
<dbReference type="InterPro" id="IPR036271">
    <property type="entry name" value="Tet_transcr_reg_TetR-rel_C_sf"/>
</dbReference>
<evidence type="ECO:0000259" key="1">
    <source>
        <dbReference type="Pfam" id="PF17940"/>
    </source>
</evidence>
<dbReference type="InterPro" id="IPR041583">
    <property type="entry name" value="TetR_C_31"/>
</dbReference>
<dbReference type="Proteomes" id="UP000659767">
    <property type="component" value="Unassembled WGS sequence"/>
</dbReference>
<dbReference type="InterPro" id="IPR009057">
    <property type="entry name" value="Homeodomain-like_sf"/>
</dbReference>
<evidence type="ECO:0000313" key="3">
    <source>
        <dbReference type="Proteomes" id="UP000659767"/>
    </source>
</evidence>
<keyword evidence="3" id="KW-1185">Reference proteome</keyword>
<sequence>MSNTHKDRLPTHALYIRRGPWSALYTYRVRTMPAPLPDRRDLIADTAIATVAAAGLRGLTHRAVDTAAGLPVGSTSYYFRTRSALISACYLRLATLTVTDVDRWEERHGVPDPDSAAEALAALLHRWLTTERDRQLARFELSLEATRRPELRADLETAGRAARARAAALLASLGAPDPEQAADLLVAWTDGLLYDRIVGAPAASRPAPDPAELALVVRRMLTALLAP</sequence>
<proteinExistence type="predicted"/>
<dbReference type="Gene3D" id="1.10.357.10">
    <property type="entry name" value="Tetracycline Repressor, domain 2"/>
    <property type="match status" value="1"/>
</dbReference>
<dbReference type="EMBL" id="BMSZ01000013">
    <property type="protein sequence ID" value="GGS65420.1"/>
    <property type="molecule type" value="Genomic_DNA"/>
</dbReference>
<dbReference type="SUPFAM" id="SSF48498">
    <property type="entry name" value="Tetracyclin repressor-like, C-terminal domain"/>
    <property type="match status" value="1"/>
</dbReference>
<feature type="domain" description="Tetracyclin repressor-like C-terminal group 31" evidence="1">
    <location>
        <begin position="112"/>
        <end position="222"/>
    </location>
</feature>
<dbReference type="SUPFAM" id="SSF46689">
    <property type="entry name" value="Homeodomain-like"/>
    <property type="match status" value="1"/>
</dbReference>
<evidence type="ECO:0000313" key="2">
    <source>
        <dbReference type="EMBL" id="GGS65420.1"/>
    </source>
</evidence>
<reference evidence="3" key="1">
    <citation type="journal article" date="2019" name="Int. J. Syst. Evol. Microbiol.">
        <title>The Global Catalogue of Microorganisms (GCM) 10K type strain sequencing project: providing services to taxonomists for standard genome sequencing and annotation.</title>
        <authorList>
            <consortium name="The Broad Institute Genomics Platform"/>
            <consortium name="The Broad Institute Genome Sequencing Center for Infectious Disease"/>
            <person name="Wu L."/>
            <person name="Ma J."/>
        </authorList>
    </citation>
    <scope>NUCLEOTIDE SEQUENCE [LARGE SCALE GENOMIC DNA]</scope>
    <source>
        <strain evidence="3">JCM 4350</strain>
    </source>
</reference>